<dbReference type="Gene3D" id="1.10.287.470">
    <property type="entry name" value="Helix hairpin bin"/>
    <property type="match status" value="1"/>
</dbReference>
<dbReference type="InterPro" id="IPR058625">
    <property type="entry name" value="MdtA-like_BSH"/>
</dbReference>
<dbReference type="Pfam" id="PF25954">
    <property type="entry name" value="Beta-barrel_RND_2"/>
    <property type="match status" value="1"/>
</dbReference>
<dbReference type="Proteomes" id="UP001262754">
    <property type="component" value="Unassembled WGS sequence"/>
</dbReference>
<evidence type="ECO:0000313" key="5">
    <source>
        <dbReference type="EMBL" id="MDR6532771.1"/>
    </source>
</evidence>
<feature type="domain" description="CusB-like beta-barrel" evidence="4">
    <location>
        <begin position="215"/>
        <end position="270"/>
    </location>
</feature>
<accession>A0ABU1N496</accession>
<dbReference type="Gene3D" id="2.40.50.100">
    <property type="match status" value="1"/>
</dbReference>
<evidence type="ECO:0000256" key="2">
    <source>
        <dbReference type="SAM" id="SignalP"/>
    </source>
</evidence>
<feature type="chain" id="PRO_5045134907" evidence="2">
    <location>
        <begin position="23"/>
        <end position="374"/>
    </location>
</feature>
<evidence type="ECO:0000256" key="1">
    <source>
        <dbReference type="ARBA" id="ARBA00009477"/>
    </source>
</evidence>
<dbReference type="InterPro" id="IPR058792">
    <property type="entry name" value="Beta-barrel_RND_2"/>
</dbReference>
<dbReference type="RefSeq" id="WP_310033394.1">
    <property type="nucleotide sequence ID" value="NZ_JAVDRL010000010.1"/>
</dbReference>
<dbReference type="PANTHER" id="PTHR30469:SF15">
    <property type="entry name" value="HLYD FAMILY OF SECRETION PROTEINS"/>
    <property type="match status" value="1"/>
</dbReference>
<dbReference type="Gene3D" id="2.40.30.170">
    <property type="match status" value="1"/>
</dbReference>
<dbReference type="PROSITE" id="PS51257">
    <property type="entry name" value="PROKAR_LIPOPROTEIN"/>
    <property type="match status" value="1"/>
</dbReference>
<dbReference type="EMBL" id="JAVDRL010000010">
    <property type="protein sequence ID" value="MDR6532771.1"/>
    <property type="molecule type" value="Genomic_DNA"/>
</dbReference>
<dbReference type="PANTHER" id="PTHR30469">
    <property type="entry name" value="MULTIDRUG RESISTANCE PROTEIN MDTA"/>
    <property type="match status" value="1"/>
</dbReference>
<name>A0ABU1N496_9CAUL</name>
<feature type="domain" description="Multidrug resistance protein MdtA-like barrel-sandwich hybrid" evidence="3">
    <location>
        <begin position="66"/>
        <end position="203"/>
    </location>
</feature>
<feature type="signal peptide" evidence="2">
    <location>
        <begin position="1"/>
        <end position="22"/>
    </location>
</feature>
<reference evidence="5 6" key="1">
    <citation type="submission" date="2023-07" db="EMBL/GenBank/DDBJ databases">
        <title>Sorghum-associated microbial communities from plants grown in Nebraska, USA.</title>
        <authorList>
            <person name="Schachtman D."/>
        </authorList>
    </citation>
    <scope>NUCLEOTIDE SEQUENCE [LARGE SCALE GENOMIC DNA]</scope>
    <source>
        <strain evidence="5 6">DS2154</strain>
    </source>
</reference>
<protein>
    <submittedName>
        <fullName evidence="5">HlyD family secretion protein</fullName>
    </submittedName>
</protein>
<evidence type="ECO:0000259" key="4">
    <source>
        <dbReference type="Pfam" id="PF25954"/>
    </source>
</evidence>
<evidence type="ECO:0000313" key="6">
    <source>
        <dbReference type="Proteomes" id="UP001262754"/>
    </source>
</evidence>
<dbReference type="InterPro" id="IPR006143">
    <property type="entry name" value="RND_pump_MFP"/>
</dbReference>
<keyword evidence="2" id="KW-0732">Signal</keyword>
<proteinExistence type="inferred from homology"/>
<organism evidence="5 6">
    <name type="scientific">Caulobacter rhizosphaerae</name>
    <dbReference type="NCBI Taxonomy" id="2010972"/>
    <lineage>
        <taxon>Bacteria</taxon>
        <taxon>Pseudomonadati</taxon>
        <taxon>Pseudomonadota</taxon>
        <taxon>Alphaproteobacteria</taxon>
        <taxon>Caulobacterales</taxon>
        <taxon>Caulobacteraceae</taxon>
        <taxon>Caulobacter</taxon>
    </lineage>
</organism>
<dbReference type="NCBIfam" id="TIGR01730">
    <property type="entry name" value="RND_mfp"/>
    <property type="match status" value="1"/>
</dbReference>
<evidence type="ECO:0000259" key="3">
    <source>
        <dbReference type="Pfam" id="PF25917"/>
    </source>
</evidence>
<sequence>MTSCKKLLAATLFVAAVAPVLAGCHRAPRPAAAHAAELRSVSVITLAPRAVAGSLTATGDLTPREEAAVTPEVSGYRVIAVLADVGDTVRAGQVLARLDPALIEAQIAQQAALVAQAEAQAAQAADQANRTNGLDGSGDLAQEQINQRRFQAKAAQATVQAQKAALRDLQVRRNKLAVTAPVGGVVLERGVRPGDAASAGQTAWFRLARDGQIELQAQLAEGELARIRVGQSATVTLPSGATATGRVRLISPQIDPKSKLGYVRLTLPVRPDIRAGGFGRAVFGDAADQGLSVPESAVRYDAGGASVMVVEAGDRVRRAPVKTGDRGAGWVRLTAGPSAGARIVENAAALLVDGDKVRPVASPTVGASVTGAGR</sequence>
<comment type="similarity">
    <text evidence="1">Belongs to the membrane fusion protein (MFP) (TC 8.A.1) family.</text>
</comment>
<comment type="caution">
    <text evidence="5">The sequence shown here is derived from an EMBL/GenBank/DDBJ whole genome shotgun (WGS) entry which is preliminary data.</text>
</comment>
<dbReference type="SUPFAM" id="SSF111369">
    <property type="entry name" value="HlyD-like secretion proteins"/>
    <property type="match status" value="1"/>
</dbReference>
<dbReference type="Gene3D" id="2.40.420.20">
    <property type="match status" value="1"/>
</dbReference>
<keyword evidence="6" id="KW-1185">Reference proteome</keyword>
<gene>
    <name evidence="5" type="ORF">J2800_003531</name>
</gene>
<dbReference type="Pfam" id="PF25917">
    <property type="entry name" value="BSH_RND"/>
    <property type="match status" value="1"/>
</dbReference>